<protein>
    <submittedName>
        <fullName evidence="3">ATP-binding protein</fullName>
    </submittedName>
</protein>
<evidence type="ECO:0000256" key="1">
    <source>
        <dbReference type="SAM" id="Coils"/>
    </source>
</evidence>
<dbReference type="InterPro" id="IPR036890">
    <property type="entry name" value="HATPase_C_sf"/>
</dbReference>
<dbReference type="RefSeq" id="WP_256191567.1">
    <property type="nucleotide sequence ID" value="NZ_CAJKKG010000059.1"/>
</dbReference>
<proteinExistence type="predicted"/>
<keyword evidence="1" id="KW-0175">Coiled coil</keyword>
<evidence type="ECO:0000313" key="3">
    <source>
        <dbReference type="EMBL" id="MCQ4838979.1"/>
    </source>
</evidence>
<feature type="coiled-coil region" evidence="1">
    <location>
        <begin position="23"/>
        <end position="50"/>
    </location>
</feature>
<feature type="domain" description="Histidine kinase/HSP90-like ATPase" evidence="2">
    <location>
        <begin position="135"/>
        <end position="239"/>
    </location>
</feature>
<reference evidence="3 4" key="1">
    <citation type="submission" date="2022-06" db="EMBL/GenBank/DDBJ databases">
        <title>Isolation of gut microbiota from human fecal samples.</title>
        <authorList>
            <person name="Pamer E.G."/>
            <person name="Barat B."/>
            <person name="Waligurski E."/>
            <person name="Medina S."/>
            <person name="Paddock L."/>
            <person name="Mostad J."/>
        </authorList>
    </citation>
    <scope>NUCLEOTIDE SEQUENCE [LARGE SCALE GENOMIC DNA]</scope>
    <source>
        <strain evidence="3 4">DFI.9.73</strain>
    </source>
</reference>
<dbReference type="Proteomes" id="UP001524473">
    <property type="component" value="Unassembled WGS sequence"/>
</dbReference>
<dbReference type="InterPro" id="IPR003594">
    <property type="entry name" value="HATPase_dom"/>
</dbReference>
<keyword evidence="3" id="KW-0067">ATP-binding</keyword>
<organism evidence="3 4">
    <name type="scientific">Neglectibacter timonensis</name>
    <dbReference type="NCBI Taxonomy" id="1776382"/>
    <lineage>
        <taxon>Bacteria</taxon>
        <taxon>Bacillati</taxon>
        <taxon>Bacillota</taxon>
        <taxon>Clostridia</taxon>
        <taxon>Eubacteriales</taxon>
        <taxon>Oscillospiraceae</taxon>
        <taxon>Neglectibacter</taxon>
    </lineage>
</organism>
<gene>
    <name evidence="3" type="ORF">NE695_03495</name>
</gene>
<evidence type="ECO:0000313" key="4">
    <source>
        <dbReference type="Proteomes" id="UP001524473"/>
    </source>
</evidence>
<sequence>MAWIAMLAAVILIQILFSFKVKQKEKEQENEMLQSVNAMIEKNYENLERSYLENAKNIHDFRHHVMALDELLTEGEFEEAQGYIRSLHEAEAHGFSAVITGNAVIDAVLNAHHSSAQASGIDFSVTAQPLPDLTMGSWELSTLFSNLLENAREACEKVKGRDPWIEVKISVANRFLLLEIRNTSDSRPEEKDWKTTKREKQGHGLGLLSVEDIVEKYNGSVKRSCLEDGIVEVSVMCETISTITDNN</sequence>
<dbReference type="SUPFAM" id="SSF55874">
    <property type="entry name" value="ATPase domain of HSP90 chaperone/DNA topoisomerase II/histidine kinase"/>
    <property type="match status" value="1"/>
</dbReference>
<keyword evidence="3" id="KW-0547">Nucleotide-binding</keyword>
<dbReference type="EMBL" id="JANFZH010000005">
    <property type="protein sequence ID" value="MCQ4838979.1"/>
    <property type="molecule type" value="Genomic_DNA"/>
</dbReference>
<dbReference type="PANTHER" id="PTHR40448:SF1">
    <property type="entry name" value="TWO-COMPONENT SENSOR HISTIDINE KINASE"/>
    <property type="match status" value="1"/>
</dbReference>
<comment type="caution">
    <text evidence="3">The sequence shown here is derived from an EMBL/GenBank/DDBJ whole genome shotgun (WGS) entry which is preliminary data.</text>
</comment>
<accession>A0ABT1RWC9</accession>
<dbReference type="CDD" id="cd16935">
    <property type="entry name" value="HATPase_AgrC-ComD-like"/>
    <property type="match status" value="1"/>
</dbReference>
<keyword evidence="4" id="KW-1185">Reference proteome</keyword>
<dbReference type="InterPro" id="IPR032834">
    <property type="entry name" value="NatK-like_C"/>
</dbReference>
<dbReference type="Gene3D" id="3.30.565.10">
    <property type="entry name" value="Histidine kinase-like ATPase, C-terminal domain"/>
    <property type="match status" value="1"/>
</dbReference>
<dbReference type="GO" id="GO:0005524">
    <property type="term" value="F:ATP binding"/>
    <property type="evidence" value="ECO:0007669"/>
    <property type="project" value="UniProtKB-KW"/>
</dbReference>
<dbReference type="Pfam" id="PF14501">
    <property type="entry name" value="HATPase_c_5"/>
    <property type="match status" value="1"/>
</dbReference>
<evidence type="ECO:0000259" key="2">
    <source>
        <dbReference type="SMART" id="SM00387"/>
    </source>
</evidence>
<name>A0ABT1RWC9_9FIRM</name>
<dbReference type="PANTHER" id="PTHR40448">
    <property type="entry name" value="TWO-COMPONENT SENSOR HISTIDINE KINASE"/>
    <property type="match status" value="1"/>
</dbReference>
<dbReference type="SMART" id="SM00387">
    <property type="entry name" value="HATPase_c"/>
    <property type="match status" value="1"/>
</dbReference>